<proteinExistence type="predicted"/>
<accession>A0A5Q0QA07</accession>
<dbReference type="Pfam" id="PF14907">
    <property type="entry name" value="NTP_transf_5"/>
    <property type="match status" value="1"/>
</dbReference>
<name>A0A5Q0QA07_9SPHI</name>
<dbReference type="InterPro" id="IPR039498">
    <property type="entry name" value="NTP_transf_5"/>
</dbReference>
<protein>
    <recommendedName>
        <fullName evidence="3">Nucleotidyltransferase family protein</fullName>
    </recommendedName>
</protein>
<dbReference type="EMBL" id="CP045652">
    <property type="protein sequence ID" value="QGA26383.1"/>
    <property type="molecule type" value="Genomic_DNA"/>
</dbReference>
<dbReference type="Proteomes" id="UP000326921">
    <property type="component" value="Chromosome"/>
</dbReference>
<gene>
    <name evidence="1" type="ORF">GFH32_08605</name>
</gene>
<evidence type="ECO:0000313" key="1">
    <source>
        <dbReference type="EMBL" id="QGA26383.1"/>
    </source>
</evidence>
<dbReference type="RefSeq" id="WP_153511197.1">
    <property type="nucleotide sequence ID" value="NZ_CP045652.1"/>
</dbReference>
<dbReference type="KEGG" id="sphe:GFH32_08605"/>
<dbReference type="AlphaFoldDB" id="A0A5Q0QA07"/>
<reference evidence="1 2" key="1">
    <citation type="submission" date="2019-10" db="EMBL/GenBank/DDBJ databases">
        <authorList>
            <person name="Dong K."/>
        </authorList>
    </citation>
    <scope>NUCLEOTIDE SEQUENCE [LARGE SCALE GENOMIC DNA]</scope>
    <source>
        <strain evidence="2">dk4302</strain>
    </source>
</reference>
<evidence type="ECO:0000313" key="2">
    <source>
        <dbReference type="Proteomes" id="UP000326921"/>
    </source>
</evidence>
<sequence length="364" mass="42556">MNENRVLSAFFELLRSGLWDRSLQRLDYFPLSRAEWQKLYDLSVNHTVEGVIFDGLQRLDLSLLPGRDLLVPWAVRIEKIEQRNKWMDKVINEQVHFFNSHEISPILLKGQGLSNLYPNPLRRICGDIDWCFESKAVYDKARKVVEEKGIDVNRSAGYSENYMWDNCEVEHHQKMFDIHNPFMKGYINRFEKNENKKKSAIYLNNIETLIPSPIATLLQVNLHILKHLLSFGIGIRQLCDSARAYFALYSKYDKASLYSLYKAIGIVKWVNLLHIILVDHFGLSEDVLPFPLNRQVEYKWMLSDILEAGNFGFFHESYANKENEVGHRVDSGSRIFSNLTKYFKVAPKEAISFPVMHFISRFSH</sequence>
<evidence type="ECO:0008006" key="3">
    <source>
        <dbReference type="Google" id="ProtNLM"/>
    </source>
</evidence>
<organism evidence="1 2">
    <name type="scientific">Sphingobacterium zhuxiongii</name>
    <dbReference type="NCBI Taxonomy" id="2662364"/>
    <lineage>
        <taxon>Bacteria</taxon>
        <taxon>Pseudomonadati</taxon>
        <taxon>Bacteroidota</taxon>
        <taxon>Sphingobacteriia</taxon>
        <taxon>Sphingobacteriales</taxon>
        <taxon>Sphingobacteriaceae</taxon>
        <taxon>Sphingobacterium</taxon>
    </lineage>
</organism>
<keyword evidence="2" id="KW-1185">Reference proteome</keyword>